<dbReference type="InterPro" id="IPR041679">
    <property type="entry name" value="DNA2/NAM7-like_C"/>
</dbReference>
<dbReference type="Pfam" id="PF13087">
    <property type="entry name" value="AAA_12"/>
    <property type="match status" value="1"/>
</dbReference>
<dbReference type="InterPro" id="IPR027417">
    <property type="entry name" value="P-loop_NTPase"/>
</dbReference>
<dbReference type="InterPro" id="IPR057373">
    <property type="entry name" value="ZNFX1"/>
</dbReference>
<feature type="domain" description="DNA2/NAM7 helicase helicase" evidence="3">
    <location>
        <begin position="297"/>
        <end position="672"/>
    </location>
</feature>
<keyword evidence="7" id="KW-1185">Reference proteome</keyword>
<dbReference type="PANTHER" id="PTHR10887">
    <property type="entry name" value="DNA2/NAM7 HELICASE FAMILY"/>
    <property type="match status" value="1"/>
</dbReference>
<sequence length="1101" mass="123957">MDPTTRRDNQTFDIRDSVLVNIANPAIKKYFSQAEQSADEGDWLSRPEIPSSEEIIGAESSDDDCVELAPNKVTGPWLSKDLYLKSHYELLREDAVAPLRDAVAYVREDPQMMDSQTVAIYEKVHIVGITFAQKGLAFRIQFSTNRSGKNIVWEYSKRLMSGTIVALSPVQDYFRRECIVAVVAARPLEGVKMQPAEVDLYFSRSEDVHFDPQQEWVMVESRSGYYESARHTMTALQRMAREEFPLQNHICHLDPTIDAPEYIKENPVVDIRPAFGNLDNGKINLLKSWPKRPLSDHLDASQWSALECILTKKLAIIQGPPGTGKTHVSVIALKIMLSNAQPDDPPIIIAAQTNHALDQLLTHVSSFEKNYIRLGARSTDVEIRKRTLFAVRQREPVENLHGGLFSPARKSFGRIVASIVRHLKAFSKANGDAPLPASFFLDHGLLTQTQYDSLESGSKSWRRPGCDEEVDPLIAWLGDEVVKYEVNYTTENFGFVEDEVDLEYEQLKEFEAEQGLDDDDQEALKGQYMGLKEGFRGRNAISCSEKAISEYLRRRDMWKIPSKVRGAVYNKLRQLAKVEILHDFRRLVELYNLNCRDLQIGKWERDYTILRGAKVVGMTTTGLTKYRALVSSLRPKIIMIEEAAEVIEAPVATSCVESLQHLILVGDHKQLRGHCTVQELAGDPFFLDMSMFERLVNNGISYMTLTRQRRMAPEIRRLLTPIYGDELQDHPSVENRPGVPGMGDIACFFFSHKWLESTDSLASKFNEMEANMIVGFFLHLVLNGVAVTDITVLTFYNGQRKRLLRLLKNHPYLQGTYVKVVTVDSYQGEENEVIILSLVRSSSHDRIGFLSVENRVCVALSRAKRGLFIFGNARSLASADRLWWEIIHMMGNDEAEKRRLGFHLPLQCSRHKNKTFIREPTQWTGINGGCRIVCNENLSCGHKCSLRCHSFTHDRVSCSEICGKKNPCGHKCMQPCSNGHICNCKCAAGNQIAASNLSFGFGATDNEEMTAEEERRALAKSYQDFANGGARKQDFLLLAKARGQLQEGLDRMALTDLLEDHSSMESETMPGSSTTAAAAAPSQVDANVGDVYAGDYLDRLG</sequence>
<evidence type="ECO:0000256" key="1">
    <source>
        <dbReference type="ARBA" id="ARBA00022806"/>
    </source>
</evidence>
<dbReference type="InterPro" id="IPR045055">
    <property type="entry name" value="DNA2/NAM7-like"/>
</dbReference>
<dbReference type="CDD" id="cd06008">
    <property type="entry name" value="NF-X1-zinc-finger"/>
    <property type="match status" value="1"/>
</dbReference>
<evidence type="ECO:0000313" key="7">
    <source>
        <dbReference type="Proteomes" id="UP000319663"/>
    </source>
</evidence>
<evidence type="ECO:0000259" key="4">
    <source>
        <dbReference type="Pfam" id="PF13087"/>
    </source>
</evidence>
<proteinExistence type="predicted"/>
<gene>
    <name evidence="6" type="ORF">MPDQ_004290</name>
</gene>
<dbReference type="Pfam" id="PF25396">
    <property type="entry name" value="ZNFX1"/>
    <property type="match status" value="1"/>
</dbReference>
<dbReference type="GO" id="GO:0031380">
    <property type="term" value="C:nuclear RNA-directed RNA polymerase complex"/>
    <property type="evidence" value="ECO:0007669"/>
    <property type="project" value="TreeGrafter"/>
</dbReference>
<dbReference type="Gene3D" id="3.40.50.300">
    <property type="entry name" value="P-loop containing nucleotide triphosphate hydrolases"/>
    <property type="match status" value="3"/>
</dbReference>
<accession>A0A507QLM0</accession>
<reference evidence="6 7" key="1">
    <citation type="submission" date="2019-06" db="EMBL/GenBank/DDBJ databases">
        <title>Wine fermentation using esterase from Monascus purpureus.</title>
        <authorList>
            <person name="Geng C."/>
            <person name="Zhang Y."/>
        </authorList>
    </citation>
    <scope>NUCLEOTIDE SEQUENCE [LARGE SCALE GENOMIC DNA]</scope>
    <source>
        <strain evidence="6">HQ1</strain>
    </source>
</reference>
<evidence type="ECO:0000259" key="5">
    <source>
        <dbReference type="Pfam" id="PF25396"/>
    </source>
</evidence>
<dbReference type="InterPro" id="IPR041677">
    <property type="entry name" value="DNA2/NAM7_AAA_11"/>
</dbReference>
<keyword evidence="1" id="KW-0067">ATP-binding</keyword>
<feature type="region of interest" description="Disordered" evidence="2">
    <location>
        <begin position="1062"/>
        <end position="1081"/>
    </location>
</feature>
<keyword evidence="1" id="KW-0547">Nucleotide-binding</keyword>
<dbReference type="PANTHER" id="PTHR10887:SF341">
    <property type="entry name" value="NFX1-TYPE ZINC FINGER-CONTAINING PROTEIN 1"/>
    <property type="match status" value="1"/>
</dbReference>
<dbReference type="FunFam" id="3.40.50.300:FF:001366">
    <property type="entry name" value="ATP binding protein, putative"/>
    <property type="match status" value="1"/>
</dbReference>
<name>A0A507QLM0_MONPU</name>
<dbReference type="CDD" id="cd18808">
    <property type="entry name" value="SF1_C_Upf1"/>
    <property type="match status" value="1"/>
</dbReference>
<feature type="domain" description="ZNFX1" evidence="5">
    <location>
        <begin position="114"/>
        <end position="222"/>
    </location>
</feature>
<evidence type="ECO:0000313" key="6">
    <source>
        <dbReference type="EMBL" id="TQB67965.1"/>
    </source>
</evidence>
<evidence type="ECO:0008006" key="8">
    <source>
        <dbReference type="Google" id="ProtNLM"/>
    </source>
</evidence>
<dbReference type="Proteomes" id="UP000319663">
    <property type="component" value="Unassembled WGS sequence"/>
</dbReference>
<organism evidence="6 7">
    <name type="scientific">Monascus purpureus</name>
    <name type="common">Red mold</name>
    <name type="synonym">Monascus anka</name>
    <dbReference type="NCBI Taxonomy" id="5098"/>
    <lineage>
        <taxon>Eukaryota</taxon>
        <taxon>Fungi</taxon>
        <taxon>Dikarya</taxon>
        <taxon>Ascomycota</taxon>
        <taxon>Pezizomycotina</taxon>
        <taxon>Eurotiomycetes</taxon>
        <taxon>Eurotiomycetidae</taxon>
        <taxon>Eurotiales</taxon>
        <taxon>Aspergillaceae</taxon>
        <taxon>Monascus</taxon>
    </lineage>
</organism>
<dbReference type="AlphaFoldDB" id="A0A507QLM0"/>
<keyword evidence="1" id="KW-0378">Hydrolase</keyword>
<protein>
    <recommendedName>
        <fullName evidence="8">Helicase required for RNAi-mediated heterochromatin assembly 1</fullName>
    </recommendedName>
</protein>
<dbReference type="EMBL" id="VIFY01000273">
    <property type="protein sequence ID" value="TQB67965.1"/>
    <property type="molecule type" value="Genomic_DNA"/>
</dbReference>
<keyword evidence="1" id="KW-0347">Helicase</keyword>
<dbReference type="InterPro" id="IPR047187">
    <property type="entry name" value="SF1_C_Upf1"/>
</dbReference>
<evidence type="ECO:0000259" key="3">
    <source>
        <dbReference type="Pfam" id="PF13086"/>
    </source>
</evidence>
<dbReference type="Pfam" id="PF13086">
    <property type="entry name" value="AAA_11"/>
    <property type="match status" value="1"/>
</dbReference>
<dbReference type="GO" id="GO:0004386">
    <property type="term" value="F:helicase activity"/>
    <property type="evidence" value="ECO:0007669"/>
    <property type="project" value="InterPro"/>
</dbReference>
<comment type="caution">
    <text evidence="6">The sequence shown here is derived from an EMBL/GenBank/DDBJ whole genome shotgun (WGS) entry which is preliminary data.</text>
</comment>
<feature type="domain" description="DNA2/NAM7 helicase-like C-terminal" evidence="4">
    <location>
        <begin position="687"/>
        <end position="873"/>
    </location>
</feature>
<dbReference type="GO" id="GO:0031048">
    <property type="term" value="P:regulatory ncRNA-mediated heterochromatin formation"/>
    <property type="evidence" value="ECO:0007669"/>
    <property type="project" value="TreeGrafter"/>
</dbReference>
<dbReference type="SUPFAM" id="SSF52540">
    <property type="entry name" value="P-loop containing nucleoside triphosphate hydrolases"/>
    <property type="match status" value="1"/>
</dbReference>
<evidence type="ECO:0000256" key="2">
    <source>
        <dbReference type="SAM" id="MobiDB-lite"/>
    </source>
</evidence>
<dbReference type="STRING" id="5098.A0A507QLM0"/>
<dbReference type="OrthoDB" id="409395at2759"/>